<proteinExistence type="inferred from homology"/>
<organism evidence="6 7">
    <name type="scientific">Mesorhizobium muleiense</name>
    <dbReference type="NCBI Taxonomy" id="1004279"/>
    <lineage>
        <taxon>Bacteria</taxon>
        <taxon>Pseudomonadati</taxon>
        <taxon>Pseudomonadota</taxon>
        <taxon>Alphaproteobacteria</taxon>
        <taxon>Hyphomicrobiales</taxon>
        <taxon>Phyllobacteriaceae</taxon>
        <taxon>Mesorhizobium</taxon>
    </lineage>
</organism>
<keyword evidence="7" id="KW-1185">Reference proteome</keyword>
<dbReference type="GO" id="GO:0043190">
    <property type="term" value="C:ATP-binding cassette (ABC) transporter complex"/>
    <property type="evidence" value="ECO:0007669"/>
    <property type="project" value="InterPro"/>
</dbReference>
<sequence>MQQPGRAAEIKAIGIGKSFGSFRALDDLTLDIGRGEFLTLLGPSGSGKTTFLMILAGFVQPTDGRLYSDGVDITERPAEQRAAGMVFQGYALFPHMSVEANIAFPLKVRKKSAAEIKRRVSEMVERVGLKGHEKKLPSQLSGGQQQRVALARALVFEPGVLLLDEPFSALDKGLRGQMQAEMKRLHQETGTTFVFVTHDQSEALALSSRVAIFNHGKLLQVGAPDEVYDRPANRFVAEFLGEINMLPLKGVRNADNGATGLCEDRTITLRGNASAVGSNAILAIRPEYMSIAPEATAGENGIAATAVASTYLGAATRLDLTTRQGAKVTVSVPNEVAASALSKGNSVWLTWPAEKGFLLPDGGQ</sequence>
<dbReference type="FunFam" id="3.40.50.300:FF:000425">
    <property type="entry name" value="Probable ABC transporter, ATP-binding subunit"/>
    <property type="match status" value="1"/>
</dbReference>
<dbReference type="InterPro" id="IPR050093">
    <property type="entry name" value="ABC_SmlMolc_Importer"/>
</dbReference>
<dbReference type="RefSeq" id="WP_027155091.1">
    <property type="nucleotide sequence ID" value="NZ_FNEE01000024.1"/>
</dbReference>
<dbReference type="PROSITE" id="PS00211">
    <property type="entry name" value="ABC_TRANSPORTER_1"/>
    <property type="match status" value="1"/>
</dbReference>
<dbReference type="Gene3D" id="2.40.50.100">
    <property type="match status" value="1"/>
</dbReference>
<dbReference type="Proteomes" id="UP000198894">
    <property type="component" value="Unassembled WGS sequence"/>
</dbReference>
<dbReference type="PROSITE" id="PS50893">
    <property type="entry name" value="ABC_TRANSPORTER_2"/>
    <property type="match status" value="1"/>
</dbReference>
<evidence type="ECO:0000256" key="2">
    <source>
        <dbReference type="ARBA" id="ARBA00022448"/>
    </source>
</evidence>
<dbReference type="InterPro" id="IPR027417">
    <property type="entry name" value="P-loop_NTPase"/>
</dbReference>
<dbReference type="Pfam" id="PF08402">
    <property type="entry name" value="TOBE_2"/>
    <property type="match status" value="1"/>
</dbReference>
<evidence type="ECO:0000259" key="5">
    <source>
        <dbReference type="PROSITE" id="PS50893"/>
    </source>
</evidence>
<dbReference type="GO" id="GO:0005524">
    <property type="term" value="F:ATP binding"/>
    <property type="evidence" value="ECO:0007669"/>
    <property type="project" value="UniProtKB-KW"/>
</dbReference>
<name>A0A1G9GEG8_9HYPH</name>
<dbReference type="InterPro" id="IPR013611">
    <property type="entry name" value="Transp-assoc_OB_typ2"/>
</dbReference>
<dbReference type="AlphaFoldDB" id="A0A1G9GEG8"/>
<keyword evidence="3" id="KW-0547">Nucleotide-binding</keyword>
<dbReference type="GO" id="GO:0022857">
    <property type="term" value="F:transmembrane transporter activity"/>
    <property type="evidence" value="ECO:0007669"/>
    <property type="project" value="InterPro"/>
</dbReference>
<dbReference type="SMART" id="SM00382">
    <property type="entry name" value="AAA"/>
    <property type="match status" value="1"/>
</dbReference>
<dbReference type="InterPro" id="IPR017871">
    <property type="entry name" value="ABC_transporter-like_CS"/>
</dbReference>
<feature type="domain" description="ABC transporter" evidence="5">
    <location>
        <begin position="10"/>
        <end position="240"/>
    </location>
</feature>
<dbReference type="GO" id="GO:0016887">
    <property type="term" value="F:ATP hydrolysis activity"/>
    <property type="evidence" value="ECO:0007669"/>
    <property type="project" value="InterPro"/>
</dbReference>
<keyword evidence="4 6" id="KW-0067">ATP-binding</keyword>
<dbReference type="SUPFAM" id="SSF52540">
    <property type="entry name" value="P-loop containing nucleoside triphosphate hydrolases"/>
    <property type="match status" value="1"/>
</dbReference>
<evidence type="ECO:0000256" key="3">
    <source>
        <dbReference type="ARBA" id="ARBA00022741"/>
    </source>
</evidence>
<evidence type="ECO:0000313" key="6">
    <source>
        <dbReference type="EMBL" id="SDK98965.1"/>
    </source>
</evidence>
<protein>
    <submittedName>
        <fullName evidence="6">Putative spermidine/putrescine transport system ATP-binding protein</fullName>
    </submittedName>
</protein>
<gene>
    <name evidence="6" type="ORF">SAMN05428953_12465</name>
</gene>
<dbReference type="SUPFAM" id="SSF50331">
    <property type="entry name" value="MOP-like"/>
    <property type="match status" value="1"/>
</dbReference>
<dbReference type="InterPro" id="IPR003439">
    <property type="entry name" value="ABC_transporter-like_ATP-bd"/>
</dbReference>
<dbReference type="Pfam" id="PF00005">
    <property type="entry name" value="ABC_tran"/>
    <property type="match status" value="1"/>
</dbReference>
<evidence type="ECO:0000313" key="7">
    <source>
        <dbReference type="Proteomes" id="UP000198894"/>
    </source>
</evidence>
<dbReference type="GO" id="GO:0015697">
    <property type="term" value="P:quaternary ammonium group transport"/>
    <property type="evidence" value="ECO:0007669"/>
    <property type="project" value="UniProtKB-ARBA"/>
</dbReference>
<reference evidence="7" key="1">
    <citation type="submission" date="2016-10" db="EMBL/GenBank/DDBJ databases">
        <authorList>
            <person name="Varghese N."/>
            <person name="Submissions S."/>
        </authorList>
    </citation>
    <scope>NUCLEOTIDE SEQUENCE [LARGE SCALE GENOMIC DNA]</scope>
    <source>
        <strain evidence="7">CGMCC 1.11022</strain>
    </source>
</reference>
<dbReference type="PANTHER" id="PTHR42781">
    <property type="entry name" value="SPERMIDINE/PUTRESCINE IMPORT ATP-BINDING PROTEIN POTA"/>
    <property type="match status" value="1"/>
</dbReference>
<accession>A0A1G9GEG8</accession>
<dbReference type="InterPro" id="IPR003593">
    <property type="entry name" value="AAA+_ATPase"/>
</dbReference>
<dbReference type="PANTHER" id="PTHR42781:SF4">
    <property type="entry name" value="SPERMIDINE_PUTRESCINE IMPORT ATP-BINDING PROTEIN POTA"/>
    <property type="match status" value="1"/>
</dbReference>
<dbReference type="Gene3D" id="3.40.50.300">
    <property type="entry name" value="P-loop containing nucleotide triphosphate hydrolases"/>
    <property type="match status" value="1"/>
</dbReference>
<comment type="similarity">
    <text evidence="1">Belongs to the ABC transporter superfamily.</text>
</comment>
<evidence type="ECO:0000256" key="4">
    <source>
        <dbReference type="ARBA" id="ARBA00022840"/>
    </source>
</evidence>
<keyword evidence="2" id="KW-0813">Transport</keyword>
<dbReference type="InterPro" id="IPR008995">
    <property type="entry name" value="Mo/tungstate-bd_C_term_dom"/>
</dbReference>
<dbReference type="EMBL" id="FNEE01000024">
    <property type="protein sequence ID" value="SDK98965.1"/>
    <property type="molecule type" value="Genomic_DNA"/>
</dbReference>
<evidence type="ECO:0000256" key="1">
    <source>
        <dbReference type="ARBA" id="ARBA00005417"/>
    </source>
</evidence>